<feature type="domain" description="Methionyl/Valyl/Leucyl/Isoleucyl-tRNA synthetase anticodon-binding" evidence="14">
    <location>
        <begin position="683"/>
        <end position="838"/>
    </location>
</feature>
<comment type="similarity">
    <text evidence="1">Belongs to the class-I aminoacyl-tRNA synthetase family. IleS type 1 subfamily.</text>
</comment>
<dbReference type="NCBIfam" id="TIGR00392">
    <property type="entry name" value="ileS"/>
    <property type="match status" value="1"/>
</dbReference>
<evidence type="ECO:0000256" key="7">
    <source>
        <dbReference type="ARBA" id="ARBA00022917"/>
    </source>
</evidence>
<sequence length="943" mass="114111">MKNLKLNLPKTKFSMKGNLIEKEKEILNEWENINIYYFITKKNKNNKKKFLLHDGPPYANGNIHIGNILNKIIKDIILKSKRLSGFNCEYIPGWDCHGLPIELKVFKNKININNISDDFKNILIEKCRKYVNIQIDNQKKSFIKLGIITNWNKYYYTMNFEYQYNILKCFSELYKLGYIKLKYKPVYWCIECKSTISEFEISYKEINSNTLYFYFNVYKDMNFYNKKNVFKNKSFNYNVLIWTTTLWTIFDNEAISINPNILYNIIKINNNYLIISKSSLNNLKNKIFKDKYNIIEEFLGLYLLDIKVFNSISNKIIKIIFDNNIVENFGTGIVHIAPGHGIEDYELGIKNNLNIKNSIDELGIYNENICVKELYKNNIFKSNNKIIEFLKKINIYFFNLNIYHNYPFCNRHNQKIIFRSIFQWFIDLNHKNLKKKCIDNIKNVNFIPNWGKNNIIKMLINRDYWCISRQRIWGVPIAVFINENNIPHPKTYIFLKKICKLIRNNGSEIWNKIKIKDFNIDDKIYKKNKDVLDVWFDSGISFINYIKKYNKKINEYDLCVEGIDQFRGWFISSLIIFFALHNKIPYKNVLIHKFILNNNGIKISKSLNNYNNLNINNYPSDIIRLYISSNNYKKDIFFNENSINNIVELYKKIRNVIKFIISNIEDVKKNKIIKNENNLLIIDLWFINKINNINKNIIYNYNFYKFYIVIDIIKNFIYKDLSIYIDLIKDRLYTFKKKSIYRLSAQTVLYNLLDLFLKWIFPILTFTSYESYKYINKKKYKNIFILKWNNINIEKKFNNIKILLKNNFWNYMFYIKNIINKIIEECKEKKKIKNSLEIIILLYIKKNKYYSFIMNMFINELNSFFITSKILILDNIGNICNYIYKYNNNDMYIYILKNNYIKCIRCWNFYDKSYYYIFNINNKLCLKCIKNMYLQFEESRYLL</sequence>
<evidence type="ECO:0000313" key="15">
    <source>
        <dbReference type="EMBL" id="BBA85016.1"/>
    </source>
</evidence>
<dbReference type="SUPFAM" id="SSF52374">
    <property type="entry name" value="Nucleotidylyl transferase"/>
    <property type="match status" value="1"/>
</dbReference>
<keyword evidence="8 12" id="KW-0030">Aminoacyl-tRNA synthetase</keyword>
<organism evidence="15 16">
    <name type="scientific">endosymbiont of Rhynchophorus ferrugineus</name>
    <dbReference type="NCBI Taxonomy" id="1972133"/>
    <lineage>
        <taxon>Bacteria</taxon>
        <taxon>Pseudomonadati</taxon>
        <taxon>Pseudomonadota</taxon>
        <taxon>Gammaproteobacteria</taxon>
        <taxon>Candidatus Nardonella</taxon>
    </lineage>
</organism>
<dbReference type="GO" id="GO:0002161">
    <property type="term" value="F:aminoacyl-tRNA deacylase activity"/>
    <property type="evidence" value="ECO:0007669"/>
    <property type="project" value="InterPro"/>
</dbReference>
<dbReference type="InterPro" id="IPR001412">
    <property type="entry name" value="aa-tRNA-synth_I_CS"/>
</dbReference>
<evidence type="ECO:0000256" key="5">
    <source>
        <dbReference type="ARBA" id="ARBA00022741"/>
    </source>
</evidence>
<dbReference type="EMBL" id="AP018161">
    <property type="protein sequence ID" value="BBA85016.1"/>
    <property type="molecule type" value="Genomic_DNA"/>
</dbReference>
<dbReference type="PROSITE" id="PS00178">
    <property type="entry name" value="AA_TRNA_LIGASE_I"/>
    <property type="match status" value="1"/>
</dbReference>
<dbReference type="KEGG" id="eor:NARRFE1_00650"/>
<comment type="catalytic activity">
    <reaction evidence="10">
        <text>tRNA(Ile) + L-isoleucine + ATP = L-isoleucyl-tRNA(Ile) + AMP + diphosphate</text>
        <dbReference type="Rhea" id="RHEA:11060"/>
        <dbReference type="Rhea" id="RHEA-COMP:9666"/>
        <dbReference type="Rhea" id="RHEA-COMP:9695"/>
        <dbReference type="ChEBI" id="CHEBI:30616"/>
        <dbReference type="ChEBI" id="CHEBI:33019"/>
        <dbReference type="ChEBI" id="CHEBI:58045"/>
        <dbReference type="ChEBI" id="CHEBI:78442"/>
        <dbReference type="ChEBI" id="CHEBI:78528"/>
        <dbReference type="ChEBI" id="CHEBI:456215"/>
        <dbReference type="EC" id="6.1.1.5"/>
    </reaction>
</comment>
<evidence type="ECO:0000313" key="16">
    <source>
        <dbReference type="Proteomes" id="UP000289537"/>
    </source>
</evidence>
<evidence type="ECO:0000256" key="2">
    <source>
        <dbReference type="ARBA" id="ARBA00013165"/>
    </source>
</evidence>
<dbReference type="Gene3D" id="3.40.50.620">
    <property type="entry name" value="HUPs"/>
    <property type="match status" value="2"/>
</dbReference>
<evidence type="ECO:0000256" key="3">
    <source>
        <dbReference type="ARBA" id="ARBA00022490"/>
    </source>
</evidence>
<dbReference type="InterPro" id="IPR050081">
    <property type="entry name" value="Ile-tRNA_ligase"/>
</dbReference>
<dbReference type="Pfam" id="PF08264">
    <property type="entry name" value="Anticodon_1"/>
    <property type="match status" value="1"/>
</dbReference>
<keyword evidence="6 12" id="KW-0067">ATP-binding</keyword>
<gene>
    <name evidence="15" type="primary">ileS</name>
    <name evidence="15" type="ORF">NARRFE1_00650</name>
</gene>
<dbReference type="InterPro" id="IPR009080">
    <property type="entry name" value="tRNAsynth_Ia_anticodon-bd"/>
</dbReference>
<dbReference type="AlphaFoldDB" id="A0A2Z5T8S2"/>
<dbReference type="SUPFAM" id="SSF50677">
    <property type="entry name" value="ValRS/IleRS/LeuRS editing domain"/>
    <property type="match status" value="1"/>
</dbReference>
<keyword evidence="16" id="KW-1185">Reference proteome</keyword>
<dbReference type="PANTHER" id="PTHR42765:SF1">
    <property type="entry name" value="ISOLEUCINE--TRNA LIGASE, MITOCHONDRIAL"/>
    <property type="match status" value="1"/>
</dbReference>
<dbReference type="InterPro" id="IPR013155">
    <property type="entry name" value="M/V/L/I-tRNA-synth_anticd-bd"/>
</dbReference>
<dbReference type="GO" id="GO:0005524">
    <property type="term" value="F:ATP binding"/>
    <property type="evidence" value="ECO:0007669"/>
    <property type="project" value="UniProtKB-KW"/>
</dbReference>
<reference evidence="15 16" key="1">
    <citation type="journal article" date="2017" name="Proc. Natl. Acad. Sci. U.S.A.">
        <title>Small genome symbiont underlies cuticle hardness in beetles.</title>
        <authorList>
            <person name="Anbutsu H."/>
            <person name="Moriyama M."/>
            <person name="Nikoh N."/>
            <person name="Hosokawa T."/>
            <person name="Futahashi R."/>
            <person name="Tanahashi M."/>
            <person name="Meng X.Y."/>
            <person name="Kuriwada T."/>
            <person name="Mori N."/>
            <person name="Oshima K."/>
            <person name="Hattori M."/>
            <person name="Fujie M."/>
            <person name="Satoh N."/>
            <person name="Maeda T."/>
            <person name="Shigenobu S."/>
            <person name="Koga R."/>
            <person name="Fukatsu T."/>
        </authorList>
    </citation>
    <scope>NUCLEOTIDE SEQUENCE [LARGE SCALE GENOMIC DNA]</scope>
    <source>
        <strain evidence="15">NARRFE1</strain>
    </source>
</reference>
<dbReference type="Gene3D" id="1.10.730.20">
    <property type="match status" value="1"/>
</dbReference>
<dbReference type="InterPro" id="IPR002300">
    <property type="entry name" value="aa-tRNA-synth_Ia"/>
</dbReference>
<dbReference type="InterPro" id="IPR009008">
    <property type="entry name" value="Val/Leu/Ile-tRNA-synth_edit"/>
</dbReference>
<evidence type="ECO:0000256" key="8">
    <source>
        <dbReference type="ARBA" id="ARBA00023146"/>
    </source>
</evidence>
<evidence type="ECO:0000256" key="6">
    <source>
        <dbReference type="ARBA" id="ARBA00022840"/>
    </source>
</evidence>
<comment type="function">
    <text evidence="9">Catalyzes the attachment of isoleucine to tRNA(Ile). As IleRS can inadvertently accommodate and process structurally similar amino acids such as valine, to avoid such errors it has two additional distinct tRNA(Ile)-dependent editing activities. One activity is designated as 'pretransfer' editing and involves the hydrolysis of activated Val-AMP. The other activity is designated 'posttransfer' editing and involves deacylation of mischarged Val-tRNA(Ile).</text>
</comment>
<dbReference type="Pfam" id="PF00133">
    <property type="entry name" value="tRNA-synt_1"/>
    <property type="match status" value="1"/>
</dbReference>
<dbReference type="Proteomes" id="UP000289537">
    <property type="component" value="Chromosome"/>
</dbReference>
<evidence type="ECO:0000256" key="12">
    <source>
        <dbReference type="RuleBase" id="RU363035"/>
    </source>
</evidence>
<evidence type="ECO:0000256" key="11">
    <source>
        <dbReference type="NCBIfam" id="TIGR00392"/>
    </source>
</evidence>
<accession>A0A2Z5T8S2</accession>
<dbReference type="SUPFAM" id="SSF47323">
    <property type="entry name" value="Anticodon-binding domain of a subclass of class I aminoacyl-tRNA synthetases"/>
    <property type="match status" value="1"/>
</dbReference>
<proteinExistence type="inferred from homology"/>
<dbReference type="InterPro" id="IPR014729">
    <property type="entry name" value="Rossmann-like_a/b/a_fold"/>
</dbReference>
<evidence type="ECO:0000256" key="9">
    <source>
        <dbReference type="ARBA" id="ARBA00025217"/>
    </source>
</evidence>
<evidence type="ECO:0000256" key="4">
    <source>
        <dbReference type="ARBA" id="ARBA00022598"/>
    </source>
</evidence>
<keyword evidence="7 12" id="KW-0648">Protein biosynthesis</keyword>
<evidence type="ECO:0000256" key="10">
    <source>
        <dbReference type="ARBA" id="ARBA00048359"/>
    </source>
</evidence>
<evidence type="ECO:0000259" key="14">
    <source>
        <dbReference type="Pfam" id="PF08264"/>
    </source>
</evidence>
<dbReference type="GO" id="GO:0006428">
    <property type="term" value="P:isoleucyl-tRNA aminoacylation"/>
    <property type="evidence" value="ECO:0007669"/>
    <property type="project" value="UniProtKB-UniRule"/>
</dbReference>
<dbReference type="InterPro" id="IPR002301">
    <property type="entry name" value="Ile-tRNA-ligase"/>
</dbReference>
<dbReference type="PRINTS" id="PR00984">
    <property type="entry name" value="TRNASYNTHILE"/>
</dbReference>
<feature type="domain" description="Aminoacyl-tRNA synthetase class Ia" evidence="13">
    <location>
        <begin position="26"/>
        <end position="637"/>
    </location>
</feature>
<evidence type="ECO:0000259" key="13">
    <source>
        <dbReference type="Pfam" id="PF00133"/>
    </source>
</evidence>
<name>A0A2Z5T8S2_9GAMM</name>
<keyword evidence="4 12" id="KW-0436">Ligase</keyword>
<protein>
    <recommendedName>
        <fullName evidence="2 11">Isoleucine--tRNA ligase</fullName>
        <ecNumber evidence="2 11">6.1.1.5</ecNumber>
    </recommendedName>
</protein>
<dbReference type="GO" id="GO:0004822">
    <property type="term" value="F:isoleucine-tRNA ligase activity"/>
    <property type="evidence" value="ECO:0007669"/>
    <property type="project" value="UniProtKB-UniRule"/>
</dbReference>
<dbReference type="GO" id="GO:0005829">
    <property type="term" value="C:cytosol"/>
    <property type="evidence" value="ECO:0007669"/>
    <property type="project" value="TreeGrafter"/>
</dbReference>
<keyword evidence="5 12" id="KW-0547">Nucleotide-binding</keyword>
<dbReference type="PANTHER" id="PTHR42765">
    <property type="entry name" value="SOLEUCYL-TRNA SYNTHETASE"/>
    <property type="match status" value="1"/>
</dbReference>
<dbReference type="EC" id="6.1.1.5" evidence="2 11"/>
<keyword evidence="3" id="KW-0963">Cytoplasm</keyword>
<evidence type="ECO:0000256" key="1">
    <source>
        <dbReference type="ARBA" id="ARBA00006887"/>
    </source>
</evidence>